<sequence>MNGRHLRRAVPALLTTVTVLVAGLFVTARHGSTGDGARTTAVPHPAGATCKEQPTREPCGQLVIDGRIRRYALLPAGRAATADTVLVDFGGPGRAALSGEIGLGRFKAAFAELGERYNLLVLEEPWVTQETDPGCAAALSGYYRAARSAPRDVRAAGEEMARRCGLAGGAPMWGFDARTFQQVVTGVTQSRGLRLRGFIGHSWGAIRLAHLRTTVVDWAVLVRPFPVGVGGPALIRERARLLAGDSAGVPWRPATTLPERSLPVTVFDEASAVVAAGDAEAGRTAGILKRDPGQVARLSDDLWKRYGVGSLSPANLAKFQEVCAATGPAPGGLSEIRTARDVLIAQHAPVRRDPPTEDDARPASVQRCARWCPLRTRSRLPV</sequence>
<dbReference type="RefSeq" id="WP_231333363.1">
    <property type="nucleotide sequence ID" value="NZ_CP059572.1"/>
</dbReference>
<dbReference type="Proteomes" id="UP001049518">
    <property type="component" value="Chromosome"/>
</dbReference>
<reference evidence="2" key="1">
    <citation type="submission" date="2020-07" db="EMBL/GenBank/DDBJ databases">
        <authorList>
            <person name="Tarantini F.S."/>
            <person name="Hong K.W."/>
            <person name="Chan K.G."/>
        </authorList>
    </citation>
    <scope>NUCLEOTIDE SEQUENCE</scope>
    <source>
        <strain evidence="2">32-07</strain>
    </source>
</reference>
<evidence type="ECO:0000313" key="3">
    <source>
        <dbReference type="Proteomes" id="UP001049518"/>
    </source>
</evidence>
<name>A0ABX8QNE3_9ACTN</name>
<evidence type="ECO:0000313" key="2">
    <source>
        <dbReference type="EMBL" id="QXJ20301.1"/>
    </source>
</evidence>
<dbReference type="EMBL" id="CP059572">
    <property type="protein sequence ID" value="QXJ20301.1"/>
    <property type="molecule type" value="Genomic_DNA"/>
</dbReference>
<feature type="region of interest" description="Disordered" evidence="1">
    <location>
        <begin position="31"/>
        <end position="55"/>
    </location>
</feature>
<proteinExistence type="predicted"/>
<keyword evidence="3" id="KW-1185">Reference proteome</keyword>
<evidence type="ECO:0000256" key="1">
    <source>
        <dbReference type="SAM" id="MobiDB-lite"/>
    </source>
</evidence>
<gene>
    <name evidence="2" type="ORF">AGRA3207_000990</name>
</gene>
<protein>
    <recommendedName>
        <fullName evidence="4">Alpha/beta hydrolase</fullName>
    </recommendedName>
</protein>
<evidence type="ECO:0008006" key="4">
    <source>
        <dbReference type="Google" id="ProtNLM"/>
    </source>
</evidence>
<organism evidence="2 3">
    <name type="scientific">Actinomadura graeca</name>
    <dbReference type="NCBI Taxonomy" id="2750812"/>
    <lineage>
        <taxon>Bacteria</taxon>
        <taxon>Bacillati</taxon>
        <taxon>Actinomycetota</taxon>
        <taxon>Actinomycetes</taxon>
        <taxon>Streptosporangiales</taxon>
        <taxon>Thermomonosporaceae</taxon>
        <taxon>Actinomadura</taxon>
    </lineage>
</organism>
<accession>A0ABX8QNE3</accession>